<organism evidence="1 2">
    <name type="scientific">Aldrovandia affinis</name>
    <dbReference type="NCBI Taxonomy" id="143900"/>
    <lineage>
        <taxon>Eukaryota</taxon>
        <taxon>Metazoa</taxon>
        <taxon>Chordata</taxon>
        <taxon>Craniata</taxon>
        <taxon>Vertebrata</taxon>
        <taxon>Euteleostomi</taxon>
        <taxon>Actinopterygii</taxon>
        <taxon>Neopterygii</taxon>
        <taxon>Teleostei</taxon>
        <taxon>Notacanthiformes</taxon>
        <taxon>Halosauridae</taxon>
        <taxon>Aldrovandia</taxon>
    </lineage>
</organism>
<protein>
    <submittedName>
        <fullName evidence="1">Uncharacterized protein</fullName>
    </submittedName>
</protein>
<reference evidence="1" key="1">
    <citation type="journal article" date="2023" name="Science">
        <title>Genome structures resolve the early diversification of teleost fishes.</title>
        <authorList>
            <person name="Parey E."/>
            <person name="Louis A."/>
            <person name="Montfort J."/>
            <person name="Bouchez O."/>
            <person name="Roques C."/>
            <person name="Iampietro C."/>
            <person name="Lluch J."/>
            <person name="Castinel A."/>
            <person name="Donnadieu C."/>
            <person name="Desvignes T."/>
            <person name="Floi Bucao C."/>
            <person name="Jouanno E."/>
            <person name="Wen M."/>
            <person name="Mejri S."/>
            <person name="Dirks R."/>
            <person name="Jansen H."/>
            <person name="Henkel C."/>
            <person name="Chen W.J."/>
            <person name="Zahm M."/>
            <person name="Cabau C."/>
            <person name="Klopp C."/>
            <person name="Thompson A.W."/>
            <person name="Robinson-Rechavi M."/>
            <person name="Braasch I."/>
            <person name="Lecointre G."/>
            <person name="Bobe J."/>
            <person name="Postlethwait J.H."/>
            <person name="Berthelot C."/>
            <person name="Roest Crollius H."/>
            <person name="Guiguen Y."/>
        </authorList>
    </citation>
    <scope>NUCLEOTIDE SEQUENCE</scope>
    <source>
        <strain evidence="1">NC1722</strain>
    </source>
</reference>
<evidence type="ECO:0000313" key="2">
    <source>
        <dbReference type="Proteomes" id="UP001221898"/>
    </source>
</evidence>
<sequence length="104" mass="11679">MGEISLRGRINAAPSALTCRFTCAARRCSLRPPSELGPPERNDPIEPPFERARERGRSLEAGETGEASLCKCACVRPCKMEHFPSFNKRLSGWQELMVEKRTMI</sequence>
<gene>
    <name evidence="1" type="ORF">AAFF_G00108450</name>
</gene>
<dbReference type="EMBL" id="JAINUG010000171">
    <property type="protein sequence ID" value="KAJ8390276.1"/>
    <property type="molecule type" value="Genomic_DNA"/>
</dbReference>
<dbReference type="Proteomes" id="UP001221898">
    <property type="component" value="Unassembled WGS sequence"/>
</dbReference>
<evidence type="ECO:0000313" key="1">
    <source>
        <dbReference type="EMBL" id="KAJ8390276.1"/>
    </source>
</evidence>
<accession>A0AAD7RWE9</accession>
<proteinExistence type="predicted"/>
<name>A0AAD7RWE9_9TELE</name>
<comment type="caution">
    <text evidence="1">The sequence shown here is derived from an EMBL/GenBank/DDBJ whole genome shotgun (WGS) entry which is preliminary data.</text>
</comment>
<keyword evidence="2" id="KW-1185">Reference proteome</keyword>
<dbReference type="AlphaFoldDB" id="A0AAD7RWE9"/>